<evidence type="ECO:0000256" key="5">
    <source>
        <dbReference type="ARBA" id="ARBA00023274"/>
    </source>
</evidence>
<evidence type="ECO:0000256" key="8">
    <source>
        <dbReference type="SAM" id="MobiDB-lite"/>
    </source>
</evidence>
<accession>A0A1F8B0E5</accession>
<dbReference type="InterPro" id="IPR023674">
    <property type="entry name" value="Ribosomal_uL1-like"/>
</dbReference>
<keyword evidence="4" id="KW-0689">Ribosomal protein</keyword>
<comment type="similarity">
    <text evidence="1">Belongs to the universal ribosomal protein uL1 family.</text>
</comment>
<dbReference type="PANTHER" id="PTHR36427">
    <property type="entry name" value="54S RIBOSOMAL PROTEIN L1, MITOCHONDRIAL"/>
    <property type="match status" value="1"/>
</dbReference>
<evidence type="ECO:0000256" key="7">
    <source>
        <dbReference type="ARBA" id="ARBA00035452"/>
    </source>
</evidence>
<evidence type="ECO:0000256" key="3">
    <source>
        <dbReference type="ARBA" id="ARBA00022845"/>
    </source>
</evidence>
<dbReference type="Pfam" id="PF00687">
    <property type="entry name" value="Ribosomal_L1"/>
    <property type="match status" value="1"/>
</dbReference>
<evidence type="ECO:0000256" key="6">
    <source>
        <dbReference type="ARBA" id="ARBA00035241"/>
    </source>
</evidence>
<evidence type="ECO:0000313" key="10">
    <source>
        <dbReference type="Proteomes" id="UP000178313"/>
    </source>
</evidence>
<dbReference type="GO" id="GO:0005840">
    <property type="term" value="C:ribosome"/>
    <property type="evidence" value="ECO:0007669"/>
    <property type="project" value="UniProtKB-KW"/>
</dbReference>
<dbReference type="PANTHER" id="PTHR36427:SF3">
    <property type="entry name" value="LARGE RIBOSOMAL SUBUNIT PROTEIN UL1M"/>
    <property type="match status" value="1"/>
</dbReference>
<keyword evidence="2" id="KW-0678">Repressor</keyword>
<dbReference type="GO" id="GO:1990904">
    <property type="term" value="C:ribonucleoprotein complex"/>
    <property type="evidence" value="ECO:0007669"/>
    <property type="project" value="UniProtKB-KW"/>
</dbReference>
<keyword evidence="3" id="KW-0810">Translation regulation</keyword>
<evidence type="ECO:0000256" key="4">
    <source>
        <dbReference type="ARBA" id="ARBA00022980"/>
    </source>
</evidence>
<protein>
    <recommendedName>
        <fullName evidence="6">Large ribosomal subunit protein uL1</fullName>
    </recommendedName>
    <alternativeName>
        <fullName evidence="7">50S ribosomal protein L1</fullName>
    </alternativeName>
</protein>
<dbReference type="InterPro" id="IPR028364">
    <property type="entry name" value="Ribosomal_uL1/biogenesis"/>
</dbReference>
<sequence>MGKTKTAFVGEGLEEKPKKERKEKPQKVHISGLKGGQRIKVVEAEPSEVVVEETKEVKEEKKKVKAPKVRSKKYLEAKAKVNPIQTYPLSEAIKLAKETSYSSFDGTIELHIQVKKAGLSANVTLPHGTGKEKRIEIASDETIKKLEAGKIDFDVLIATPEIMPKLLPFARTLGPKGLMPNPKNGTLVNDIKKAKDFSANTLTLKTEKGAPLVHTSFGKVSMNEKELIENAEAIIAALGGTKQVIKAYTKASMGPSIKIAIS</sequence>
<evidence type="ECO:0000256" key="1">
    <source>
        <dbReference type="ARBA" id="ARBA00010531"/>
    </source>
</evidence>
<dbReference type="SUPFAM" id="SSF56808">
    <property type="entry name" value="Ribosomal protein L1"/>
    <property type="match status" value="1"/>
</dbReference>
<organism evidence="9 10">
    <name type="scientific">Candidatus Woesebacteria bacterium RIFCSPHIGHO2_12_FULL_46_16</name>
    <dbReference type="NCBI Taxonomy" id="1802513"/>
    <lineage>
        <taxon>Bacteria</taxon>
        <taxon>Candidatus Woeseibacteriota</taxon>
    </lineage>
</organism>
<feature type="compositionally biased region" description="Basic and acidic residues" evidence="8">
    <location>
        <begin position="13"/>
        <end position="26"/>
    </location>
</feature>
<dbReference type="EMBL" id="MGGZ01000009">
    <property type="protein sequence ID" value="OGM57471.1"/>
    <property type="molecule type" value="Genomic_DNA"/>
</dbReference>
<dbReference type="Gene3D" id="3.40.50.790">
    <property type="match status" value="1"/>
</dbReference>
<comment type="caution">
    <text evidence="9">The sequence shown here is derived from an EMBL/GenBank/DDBJ whole genome shotgun (WGS) entry which is preliminary data.</text>
</comment>
<dbReference type="CDD" id="cd00403">
    <property type="entry name" value="Ribosomal_L1"/>
    <property type="match status" value="1"/>
</dbReference>
<dbReference type="STRING" id="1802513.A3E46_00545"/>
<feature type="region of interest" description="Disordered" evidence="8">
    <location>
        <begin position="1"/>
        <end position="30"/>
    </location>
</feature>
<dbReference type="Gene3D" id="6.10.20.140">
    <property type="entry name" value="50S ribosomal protein L1, Chain A, Domain 1"/>
    <property type="match status" value="1"/>
</dbReference>
<proteinExistence type="inferred from homology"/>
<keyword evidence="5" id="KW-0687">Ribonucleoprotein</keyword>
<name>A0A1F8B0E5_9BACT</name>
<dbReference type="AlphaFoldDB" id="A0A1F8B0E5"/>
<evidence type="ECO:0000313" key="9">
    <source>
        <dbReference type="EMBL" id="OGM57471.1"/>
    </source>
</evidence>
<dbReference type="InterPro" id="IPR016095">
    <property type="entry name" value="Ribosomal_uL1_3-a/b-sand"/>
</dbReference>
<gene>
    <name evidence="9" type="ORF">A3E46_00545</name>
</gene>
<reference evidence="9 10" key="1">
    <citation type="journal article" date="2016" name="Nat. Commun.">
        <title>Thousands of microbial genomes shed light on interconnected biogeochemical processes in an aquifer system.</title>
        <authorList>
            <person name="Anantharaman K."/>
            <person name="Brown C.T."/>
            <person name="Hug L.A."/>
            <person name="Sharon I."/>
            <person name="Castelle C.J."/>
            <person name="Probst A.J."/>
            <person name="Thomas B.C."/>
            <person name="Singh A."/>
            <person name="Wilkins M.J."/>
            <person name="Karaoz U."/>
            <person name="Brodie E.L."/>
            <person name="Williams K.H."/>
            <person name="Hubbard S.S."/>
            <person name="Banfield J.F."/>
        </authorList>
    </citation>
    <scope>NUCLEOTIDE SEQUENCE [LARGE SCALE GENOMIC DNA]</scope>
</reference>
<dbReference type="GO" id="GO:0006417">
    <property type="term" value="P:regulation of translation"/>
    <property type="evidence" value="ECO:0007669"/>
    <property type="project" value="UniProtKB-KW"/>
</dbReference>
<evidence type="ECO:0000256" key="2">
    <source>
        <dbReference type="ARBA" id="ARBA00022491"/>
    </source>
</evidence>
<dbReference type="Proteomes" id="UP000178313">
    <property type="component" value="Unassembled WGS sequence"/>
</dbReference>